<dbReference type="PANTHER" id="PTHR46383:SF5">
    <property type="entry name" value="AMINOTRANSFERASE CLASS I_CLASSII DOMAIN-CONTAINING PROTEIN"/>
    <property type="match status" value="1"/>
</dbReference>
<feature type="region of interest" description="Disordered" evidence="10">
    <location>
        <begin position="1"/>
        <end position="41"/>
    </location>
</feature>
<keyword evidence="4 13" id="KW-0032">Aminotransferase</keyword>
<evidence type="ECO:0000313" key="13">
    <source>
        <dbReference type="EMBL" id="PSC75174.1"/>
    </source>
</evidence>
<evidence type="ECO:0000256" key="3">
    <source>
        <dbReference type="ARBA" id="ARBA00007441"/>
    </source>
</evidence>
<protein>
    <submittedName>
        <fullName evidence="13">Bifunctional aspartate aminotransferase and glutamate aspartate-prephenate aminotransferase</fullName>
    </submittedName>
</protein>
<proteinExistence type="inferred from homology"/>
<dbReference type="EMBL" id="LHPF02000003">
    <property type="protein sequence ID" value="PSC75174.1"/>
    <property type="molecule type" value="Genomic_DNA"/>
</dbReference>
<keyword evidence="8 11" id="KW-1133">Transmembrane helix</keyword>
<comment type="caution">
    <text evidence="13">The sequence shown here is derived from an EMBL/GenBank/DDBJ whole genome shotgun (WGS) entry which is preliminary data.</text>
</comment>
<dbReference type="Proteomes" id="UP000239649">
    <property type="component" value="Unassembled WGS sequence"/>
</dbReference>
<sequence>MVAPRRSAAAAAAEAGSAAEAAAPTATQQQQPAPSRRVRATDSPCIVKTKALVASTPGTLSLAQGIVHWAPPPGALAAAAAAAADPAVSQYGPDEGLPALRDALRTKIRRENGLQGYDVMITAGANQAFTNVVLSLLDADDCVVLFKPFYFNHLMAFQMSGGGANVVFGPREPQQGHPDLDWLAAELAGPAPPKLVVITNPCNPTGVLMRPDEIERAAALCGAAGAWLVLDNTYEHFVYGSEADGAPRRHHCVAAPHVVNLFSFSKAYGMMGWRMGYIAYPEDGSGELAAELLKVQDTIPVCPTQISQYVALGAVQAGRGWVDEKVAGLAGNRAALLDALSPLGEGNVVGGEGAIYLFARLPEGCDDDEAVVQWLVKKHKVCLIPGSSCGRPGHVRAAFANLAPDLCAEAAARLKAGLRELVAGGMQPPATMRWPRARGPPAAAPSWPAPRSRRRGCSCYAVLAAIEGWLTGYRFEHLALGVQMSICFVITLIPVFVNILYRSLDKGGSVLYTAITVAVVLEPSTGDSFRKLLLRSLGAALAGGIGLLVMLFAVGDNTYQYQTFQKSIGGWVGGSVAVLGFVLMTNKQRYWQHQEFWGTALLALPIVLVPAVRTEQYFYKGALYRMINVLIGILIAAVVSYFVFPVRARRLLQRQMARTLVKTGDLAVWLVGQVCVTPQAGPAGRACLPGTNGTDEKGLYSDDGLRQRMAPLMASASELSADLAHMGKLLQAARTEVFLLSTPRKFPAEQYRHLLEACHLVLGNFLSLLYSLQSGETSLEVCQRHIGDLSEAGVRLSAAFTALSTLVRPPKQKGRLLRLLRRGKGKGKGEGPPPGDEPATSPSAAKAAVVTAAAAGQGAEAAALPSSLDQHAQQQAQGQQAQQQQGAAAAVDLEAAPSADDPFSGLDGDWEDPASPVVALSDSQLQSAQQMARHLSSVMALSQRGAARPPLGSLVAAPLREGSAEGSSELLSPVAGPAAAAAAAAAEAGPASNGGKAQVGGGDSLGGTPAGSAAERLRWAQGKLVALVDAVHQLEADAYEERQRDANAVGLASFMLVVHAVVNTTRQCGALFTALDPQHGAQLHAYFQARRKTGTLWQPVGVP</sequence>
<feature type="compositionally biased region" description="Low complexity" evidence="10">
    <location>
        <begin position="837"/>
        <end position="847"/>
    </location>
</feature>
<dbReference type="Pfam" id="PF11744">
    <property type="entry name" value="ALMT"/>
    <property type="match status" value="1"/>
</dbReference>
<dbReference type="InterPro" id="IPR004838">
    <property type="entry name" value="NHTrfase_class1_PyrdxlP-BS"/>
</dbReference>
<evidence type="ECO:0000256" key="1">
    <source>
        <dbReference type="ARBA" id="ARBA00001933"/>
    </source>
</evidence>
<dbReference type="InterPro" id="IPR020966">
    <property type="entry name" value="ALMT"/>
</dbReference>
<feature type="compositionally biased region" description="Low complexity" evidence="10">
    <location>
        <begin position="1"/>
        <end position="35"/>
    </location>
</feature>
<dbReference type="Gene3D" id="3.40.640.10">
    <property type="entry name" value="Type I PLP-dependent aspartate aminotransferase-like (Major domain)"/>
    <property type="match status" value="1"/>
</dbReference>
<name>A0A2P6VM54_9CHLO</name>
<evidence type="ECO:0000256" key="6">
    <source>
        <dbReference type="ARBA" id="ARBA00022692"/>
    </source>
</evidence>
<organism evidence="13 14">
    <name type="scientific">Micractinium conductrix</name>
    <dbReference type="NCBI Taxonomy" id="554055"/>
    <lineage>
        <taxon>Eukaryota</taxon>
        <taxon>Viridiplantae</taxon>
        <taxon>Chlorophyta</taxon>
        <taxon>core chlorophytes</taxon>
        <taxon>Trebouxiophyceae</taxon>
        <taxon>Chlorellales</taxon>
        <taxon>Chlorellaceae</taxon>
        <taxon>Chlorella clade</taxon>
        <taxon>Micractinium</taxon>
    </lineage>
</organism>
<keyword evidence="6 11" id="KW-0812">Transmembrane</keyword>
<keyword evidence="7" id="KW-0663">Pyridoxal phosphate</keyword>
<dbReference type="GO" id="GO:0015743">
    <property type="term" value="P:malate transport"/>
    <property type="evidence" value="ECO:0007669"/>
    <property type="project" value="InterPro"/>
</dbReference>
<dbReference type="CDD" id="cd00609">
    <property type="entry name" value="AAT_like"/>
    <property type="match status" value="1"/>
</dbReference>
<comment type="similarity">
    <text evidence="3">Belongs to the class-I pyridoxal-phosphate-dependent aminotransferase family.</text>
</comment>
<dbReference type="PROSITE" id="PS00105">
    <property type="entry name" value="AA_TRANSFER_CLASS_1"/>
    <property type="match status" value="1"/>
</dbReference>
<dbReference type="InterPro" id="IPR015421">
    <property type="entry name" value="PyrdxlP-dep_Trfase_major"/>
</dbReference>
<comment type="subcellular location">
    <subcellularLocation>
        <location evidence="2">Membrane</location>
        <topology evidence="2">Multi-pass membrane protein</topology>
    </subcellularLocation>
</comment>
<keyword evidence="14" id="KW-1185">Reference proteome</keyword>
<evidence type="ECO:0000256" key="9">
    <source>
        <dbReference type="ARBA" id="ARBA00023136"/>
    </source>
</evidence>
<dbReference type="GO" id="GO:0006520">
    <property type="term" value="P:amino acid metabolic process"/>
    <property type="evidence" value="ECO:0007669"/>
    <property type="project" value="InterPro"/>
</dbReference>
<keyword evidence="9 11" id="KW-0472">Membrane</keyword>
<keyword evidence="5" id="KW-0808">Transferase</keyword>
<feature type="transmembrane region" description="Helical" evidence="11">
    <location>
        <begin position="480"/>
        <end position="501"/>
    </location>
</feature>
<dbReference type="Pfam" id="PF00155">
    <property type="entry name" value="Aminotran_1_2"/>
    <property type="match status" value="1"/>
</dbReference>
<evidence type="ECO:0000256" key="8">
    <source>
        <dbReference type="ARBA" id="ARBA00022989"/>
    </source>
</evidence>
<feature type="transmembrane region" description="Helical" evidence="11">
    <location>
        <begin position="567"/>
        <end position="584"/>
    </location>
</feature>
<evidence type="ECO:0000313" key="14">
    <source>
        <dbReference type="Proteomes" id="UP000239649"/>
    </source>
</evidence>
<evidence type="ECO:0000256" key="4">
    <source>
        <dbReference type="ARBA" id="ARBA00022576"/>
    </source>
</evidence>
<evidence type="ECO:0000256" key="7">
    <source>
        <dbReference type="ARBA" id="ARBA00022898"/>
    </source>
</evidence>
<dbReference type="InterPro" id="IPR050596">
    <property type="entry name" value="AspAT/PAT-like"/>
</dbReference>
<dbReference type="GO" id="GO:0030170">
    <property type="term" value="F:pyridoxal phosphate binding"/>
    <property type="evidence" value="ECO:0007669"/>
    <property type="project" value="InterPro"/>
</dbReference>
<evidence type="ECO:0000256" key="2">
    <source>
        <dbReference type="ARBA" id="ARBA00004141"/>
    </source>
</evidence>
<gene>
    <name evidence="13" type="ORF">C2E20_1856</name>
</gene>
<dbReference type="InterPro" id="IPR015424">
    <property type="entry name" value="PyrdxlP-dep_Trfase"/>
</dbReference>
<dbReference type="OrthoDB" id="7042322at2759"/>
<feature type="region of interest" description="Disordered" evidence="10">
    <location>
        <begin position="861"/>
        <end position="892"/>
    </location>
</feature>
<reference evidence="13 14" key="1">
    <citation type="journal article" date="2018" name="Plant J.">
        <title>Genome sequences of Chlorella sorokiniana UTEX 1602 and Micractinium conductrix SAG 241.80: implications to maltose excretion by a green alga.</title>
        <authorList>
            <person name="Arriola M.B."/>
            <person name="Velmurugan N."/>
            <person name="Zhang Y."/>
            <person name="Plunkett M.H."/>
            <person name="Hondzo H."/>
            <person name="Barney B.M."/>
        </authorList>
    </citation>
    <scope>NUCLEOTIDE SEQUENCE [LARGE SCALE GENOMIC DNA]</scope>
    <source>
        <strain evidence="13 14">SAG 241.80</strain>
    </source>
</reference>
<accession>A0A2P6VM54</accession>
<dbReference type="GO" id="GO:0016020">
    <property type="term" value="C:membrane"/>
    <property type="evidence" value="ECO:0007669"/>
    <property type="project" value="UniProtKB-SubCell"/>
</dbReference>
<feature type="compositionally biased region" description="Low complexity" evidence="10">
    <location>
        <begin position="872"/>
        <end position="890"/>
    </location>
</feature>
<feature type="transmembrane region" description="Helical" evidence="11">
    <location>
        <begin position="532"/>
        <end position="555"/>
    </location>
</feature>
<evidence type="ECO:0000256" key="11">
    <source>
        <dbReference type="SAM" id="Phobius"/>
    </source>
</evidence>
<feature type="transmembrane region" description="Helical" evidence="11">
    <location>
        <begin position="624"/>
        <end position="644"/>
    </location>
</feature>
<evidence type="ECO:0000256" key="10">
    <source>
        <dbReference type="SAM" id="MobiDB-lite"/>
    </source>
</evidence>
<dbReference type="GO" id="GO:0008483">
    <property type="term" value="F:transaminase activity"/>
    <property type="evidence" value="ECO:0007669"/>
    <property type="project" value="UniProtKB-KW"/>
</dbReference>
<evidence type="ECO:0000259" key="12">
    <source>
        <dbReference type="Pfam" id="PF00155"/>
    </source>
</evidence>
<comment type="cofactor">
    <cofactor evidence="1">
        <name>pyridoxal 5'-phosphate</name>
        <dbReference type="ChEBI" id="CHEBI:597326"/>
    </cofactor>
</comment>
<dbReference type="InterPro" id="IPR004839">
    <property type="entry name" value="Aminotransferase_I/II_large"/>
</dbReference>
<dbReference type="PANTHER" id="PTHR46383">
    <property type="entry name" value="ASPARTATE AMINOTRANSFERASE"/>
    <property type="match status" value="1"/>
</dbReference>
<dbReference type="AlphaFoldDB" id="A0A2P6VM54"/>
<feature type="region of interest" description="Disordered" evidence="10">
    <location>
        <begin position="821"/>
        <end position="847"/>
    </location>
</feature>
<dbReference type="STRING" id="554055.A0A2P6VM54"/>
<dbReference type="SUPFAM" id="SSF53383">
    <property type="entry name" value="PLP-dependent transferases"/>
    <property type="match status" value="1"/>
</dbReference>
<feature type="transmembrane region" description="Helical" evidence="11">
    <location>
        <begin position="596"/>
        <end position="612"/>
    </location>
</feature>
<evidence type="ECO:0000256" key="5">
    <source>
        <dbReference type="ARBA" id="ARBA00022679"/>
    </source>
</evidence>
<feature type="domain" description="Aminotransferase class I/classII large" evidence="12">
    <location>
        <begin position="61"/>
        <end position="414"/>
    </location>
</feature>